<evidence type="ECO:0000313" key="1">
    <source>
        <dbReference type="EMBL" id="CAK9113260.1"/>
    </source>
</evidence>
<dbReference type="SUPFAM" id="SSF51197">
    <property type="entry name" value="Clavaminate synthase-like"/>
    <property type="match status" value="1"/>
</dbReference>
<proteinExistence type="predicted"/>
<comment type="caution">
    <text evidence="1">The sequence shown here is derived from an EMBL/GenBank/DDBJ whole genome shotgun (WGS) entry which is preliminary data.</text>
</comment>
<evidence type="ECO:0000313" key="2">
    <source>
        <dbReference type="Proteomes" id="UP001642464"/>
    </source>
</evidence>
<name>A0ABP0SLI4_9DINO</name>
<keyword evidence="2" id="KW-1185">Reference proteome</keyword>
<protein>
    <submittedName>
        <fullName evidence="1">C3H1-type domain-containing protein</fullName>
    </submittedName>
</protein>
<sequence length="97" mass="10923">MGLEKLGGAPSCRTLAMFINGKGEGLQWHNANHFNIVMEYHGTKVWQLLDPKYTLFVAPEYSWDPYATGFVAKSPRSTFEKLPTFQVTLNPGLPTFD</sequence>
<dbReference type="Gene3D" id="2.60.120.650">
    <property type="entry name" value="Cupin"/>
    <property type="match status" value="1"/>
</dbReference>
<dbReference type="Proteomes" id="UP001642464">
    <property type="component" value="Unassembled WGS sequence"/>
</dbReference>
<reference evidence="1 2" key="1">
    <citation type="submission" date="2024-02" db="EMBL/GenBank/DDBJ databases">
        <authorList>
            <person name="Chen Y."/>
            <person name="Shah S."/>
            <person name="Dougan E. K."/>
            <person name="Thang M."/>
            <person name="Chan C."/>
        </authorList>
    </citation>
    <scope>NUCLEOTIDE SEQUENCE [LARGE SCALE GENOMIC DNA]</scope>
</reference>
<organism evidence="1 2">
    <name type="scientific">Durusdinium trenchii</name>
    <dbReference type="NCBI Taxonomy" id="1381693"/>
    <lineage>
        <taxon>Eukaryota</taxon>
        <taxon>Sar</taxon>
        <taxon>Alveolata</taxon>
        <taxon>Dinophyceae</taxon>
        <taxon>Suessiales</taxon>
        <taxon>Symbiodiniaceae</taxon>
        <taxon>Durusdinium</taxon>
    </lineage>
</organism>
<gene>
    <name evidence="1" type="ORF">SCF082_LOCUS52496</name>
</gene>
<dbReference type="EMBL" id="CAXAMM010044128">
    <property type="protein sequence ID" value="CAK9113260.1"/>
    <property type="molecule type" value="Genomic_DNA"/>
</dbReference>
<accession>A0ABP0SLI4</accession>